<sequence length="200" mass="23528">MSADLVQVLREVDNFHKTCCLLLDDFISYVRNRIPDNAFVWSEKGYSVWHSGASQHLGNFLFEHLGKYKFAFMLVKVNEDSNVAFKSRDYYAVCNELGVDPYFPLLFITGVYQPRDEDYLRRNLYARRAWPHHILKLLPDQILQKMNCSPSYRLNEELVFETDPSAGDYWCNGAEFKIRRLTDIKNQEMLIEIAEELLAR</sequence>
<reference evidence="2" key="1">
    <citation type="submission" date="2016-11" db="EMBL/GenBank/DDBJ databases">
        <authorList>
            <person name="Varghese N."/>
            <person name="Submissions S."/>
        </authorList>
    </citation>
    <scope>NUCLEOTIDE SEQUENCE [LARGE SCALE GENOMIC DNA]</scope>
    <source>
        <strain evidence="2">DSM 16057</strain>
    </source>
</reference>
<dbReference type="AlphaFoldDB" id="A0A1M6MPL8"/>
<dbReference type="EMBL" id="FQZM01000077">
    <property type="protein sequence ID" value="SHJ85346.1"/>
    <property type="molecule type" value="Genomic_DNA"/>
</dbReference>
<protein>
    <submittedName>
        <fullName evidence="1">Uncharacterized protein</fullName>
    </submittedName>
</protein>
<dbReference type="Proteomes" id="UP000184529">
    <property type="component" value="Unassembled WGS sequence"/>
</dbReference>
<accession>A0A1M6MPL8</accession>
<dbReference type="RefSeq" id="WP_072871597.1">
    <property type="nucleotide sequence ID" value="NZ_FQZM01000077.1"/>
</dbReference>
<proteinExistence type="predicted"/>
<evidence type="ECO:0000313" key="2">
    <source>
        <dbReference type="Proteomes" id="UP000184529"/>
    </source>
</evidence>
<gene>
    <name evidence="1" type="ORF">SAMN02745219_03494</name>
</gene>
<evidence type="ECO:0000313" key="1">
    <source>
        <dbReference type="EMBL" id="SHJ85346.1"/>
    </source>
</evidence>
<organism evidence="1 2">
    <name type="scientific">Desulfofundulus thermosubterraneus DSM 16057</name>
    <dbReference type="NCBI Taxonomy" id="1121432"/>
    <lineage>
        <taxon>Bacteria</taxon>
        <taxon>Bacillati</taxon>
        <taxon>Bacillota</taxon>
        <taxon>Clostridia</taxon>
        <taxon>Eubacteriales</taxon>
        <taxon>Peptococcaceae</taxon>
        <taxon>Desulfofundulus</taxon>
    </lineage>
</organism>
<keyword evidence="2" id="KW-1185">Reference proteome</keyword>
<name>A0A1M6MPL8_9FIRM</name>